<protein>
    <submittedName>
        <fullName evidence="3">Uncharacterized protein</fullName>
    </submittedName>
</protein>
<evidence type="ECO:0000313" key="3">
    <source>
        <dbReference type="EMBL" id="SEJ52019.1"/>
    </source>
</evidence>
<feature type="compositionally biased region" description="Basic and acidic residues" evidence="1">
    <location>
        <begin position="477"/>
        <end position="487"/>
    </location>
</feature>
<keyword evidence="2" id="KW-1133">Transmembrane helix</keyword>
<feature type="compositionally biased region" description="Low complexity" evidence="1">
    <location>
        <begin position="436"/>
        <end position="449"/>
    </location>
</feature>
<dbReference type="EMBL" id="FNYV01000005">
    <property type="protein sequence ID" value="SEJ52019.1"/>
    <property type="molecule type" value="Genomic_DNA"/>
</dbReference>
<feature type="compositionally biased region" description="Pro residues" evidence="1">
    <location>
        <begin position="380"/>
        <end position="391"/>
    </location>
</feature>
<feature type="region of interest" description="Disordered" evidence="1">
    <location>
        <begin position="39"/>
        <end position="130"/>
    </location>
</feature>
<keyword evidence="4" id="KW-1185">Reference proteome</keyword>
<reference evidence="4" key="1">
    <citation type="submission" date="2016-10" db="EMBL/GenBank/DDBJ databases">
        <authorList>
            <person name="Varghese N."/>
            <person name="Submissions S."/>
        </authorList>
    </citation>
    <scope>NUCLEOTIDE SEQUENCE [LARGE SCALE GENOMIC DNA]</scope>
    <source>
        <strain evidence="4">CGMCC 4.7038</strain>
    </source>
</reference>
<feature type="transmembrane region" description="Helical" evidence="2">
    <location>
        <begin position="411"/>
        <end position="431"/>
    </location>
</feature>
<dbReference type="AlphaFoldDB" id="A0A1H6ZF04"/>
<dbReference type="STRING" id="1144548.SAMN05443287_10564"/>
<sequence length="487" mass="48768">MVRPDGRPAQRRALASALAITLAIGGAIAGVPGSATAVPLVDRAAEPDPHSPPVEPTDEPGPTSPPPTVEPPEEPSPPASPSPPPTPGGTTGAPTPSSGPPVTTSPPRPTHSPPGRPPASTLAPPGVRVSTDDLTLPAGYWNAASTVATLQVTITNTGTASAGVRLTYTLPVGLADAGTDGCASAGNRQYRCGQWTAAPGARFSTRLRVRVDGDAWREMPLAGSVRVTATGAAGTARDDEGFAVLFPPGPPVPGITMRAGEVSFAADGASDGLTVSLSNTGRVDAEGRVDVVLPAGVTVPAPPPGCVAAADGRTRCDLGSVPSGRTGQVRLPLAATTEAQLAAPLAGAVIGRLDPRNGAGRQMQLSFRITATPPQETAVVPPPGPVDPPSLRPAGALPDDGDAPISTRRTAVLLIAVSVLLVLLVLGLATASLRRRAAGTGADGRAAAGDGTGAGAPGDTGPAPETGIWFQPRRPARPRDRPGWDVR</sequence>
<feature type="compositionally biased region" description="Pro residues" evidence="1">
    <location>
        <begin position="62"/>
        <end position="87"/>
    </location>
</feature>
<name>A0A1H6ZF04_9ACTN</name>
<accession>A0A1H6ZF04</accession>
<evidence type="ECO:0000256" key="2">
    <source>
        <dbReference type="SAM" id="Phobius"/>
    </source>
</evidence>
<evidence type="ECO:0000313" key="4">
    <source>
        <dbReference type="Proteomes" id="UP000198707"/>
    </source>
</evidence>
<keyword evidence="2" id="KW-0472">Membrane</keyword>
<proteinExistence type="predicted"/>
<keyword evidence="2" id="KW-0812">Transmembrane</keyword>
<dbReference type="RefSeq" id="WP_175510371.1">
    <property type="nucleotide sequence ID" value="NZ_BOPI01000007.1"/>
</dbReference>
<feature type="compositionally biased region" description="Pro residues" evidence="1">
    <location>
        <begin position="97"/>
        <end position="117"/>
    </location>
</feature>
<organism evidence="3 4">
    <name type="scientific">Micromonospora phaseoli</name>
    <dbReference type="NCBI Taxonomy" id="1144548"/>
    <lineage>
        <taxon>Bacteria</taxon>
        <taxon>Bacillati</taxon>
        <taxon>Actinomycetota</taxon>
        <taxon>Actinomycetes</taxon>
        <taxon>Micromonosporales</taxon>
        <taxon>Micromonosporaceae</taxon>
        <taxon>Micromonospora</taxon>
    </lineage>
</organism>
<feature type="region of interest" description="Disordered" evidence="1">
    <location>
        <begin position="374"/>
        <end position="402"/>
    </location>
</feature>
<evidence type="ECO:0000256" key="1">
    <source>
        <dbReference type="SAM" id="MobiDB-lite"/>
    </source>
</evidence>
<gene>
    <name evidence="3" type="ORF">SAMN05443287_10564</name>
</gene>
<dbReference type="Proteomes" id="UP000198707">
    <property type="component" value="Unassembled WGS sequence"/>
</dbReference>
<feature type="region of interest" description="Disordered" evidence="1">
    <location>
        <begin position="436"/>
        <end position="487"/>
    </location>
</feature>